<evidence type="ECO:0000313" key="2">
    <source>
        <dbReference type="Proteomes" id="UP000518266"/>
    </source>
</evidence>
<proteinExistence type="predicted"/>
<comment type="caution">
    <text evidence="1">The sequence shown here is derived from an EMBL/GenBank/DDBJ whole genome shotgun (WGS) entry which is preliminary data.</text>
</comment>
<gene>
    <name evidence="1" type="ORF">F7725_025374</name>
</gene>
<reference evidence="1 2" key="1">
    <citation type="submission" date="2020-03" db="EMBL/GenBank/DDBJ databases">
        <title>Dissostichus mawsoni Genome sequencing and assembly.</title>
        <authorList>
            <person name="Park H."/>
        </authorList>
    </citation>
    <scope>NUCLEOTIDE SEQUENCE [LARGE SCALE GENOMIC DNA]</scope>
    <source>
        <strain evidence="1">DM0001</strain>
        <tissue evidence="1">Muscle</tissue>
    </source>
</reference>
<protein>
    <submittedName>
        <fullName evidence="1">Uncharacterized protein</fullName>
    </submittedName>
</protein>
<accession>A0A7J5XAZ3</accession>
<keyword evidence="2" id="KW-1185">Reference proteome</keyword>
<evidence type="ECO:0000313" key="1">
    <source>
        <dbReference type="EMBL" id="KAF3834170.1"/>
    </source>
</evidence>
<organism evidence="1 2">
    <name type="scientific">Dissostichus mawsoni</name>
    <name type="common">Antarctic cod</name>
    <dbReference type="NCBI Taxonomy" id="36200"/>
    <lineage>
        <taxon>Eukaryota</taxon>
        <taxon>Metazoa</taxon>
        <taxon>Chordata</taxon>
        <taxon>Craniata</taxon>
        <taxon>Vertebrata</taxon>
        <taxon>Euteleostomi</taxon>
        <taxon>Actinopterygii</taxon>
        <taxon>Neopterygii</taxon>
        <taxon>Teleostei</taxon>
        <taxon>Neoteleostei</taxon>
        <taxon>Acanthomorphata</taxon>
        <taxon>Eupercaria</taxon>
        <taxon>Perciformes</taxon>
        <taxon>Notothenioidei</taxon>
        <taxon>Nototheniidae</taxon>
        <taxon>Dissostichus</taxon>
    </lineage>
</organism>
<name>A0A7J5XAZ3_DISMA</name>
<dbReference type="Proteomes" id="UP000518266">
    <property type="component" value="Unassembled WGS sequence"/>
</dbReference>
<dbReference type="EMBL" id="JAAKFY010000026">
    <property type="protein sequence ID" value="KAF3834170.1"/>
    <property type="molecule type" value="Genomic_DNA"/>
</dbReference>
<dbReference type="AlphaFoldDB" id="A0A7J5XAZ3"/>
<sequence length="207" mass="22784">MTPQLPPNLIAHRIHPNLAASQTSISNRGHKEQIGIEIEDDNHPTSEPHTELATPTPCPSSSSVFISPYPRSSPYLFLFCILSLCGLINPRGPPTLFHGFGKCQTTVSEVALCSPAPEVSSVSSLTPQSQEPLLAKGLSPVLQRGERDFNKVTEWRTAQVSYDRVTVAVVAYLTKATFRTHNWNSVEFAFANPKKIVVFIAKLEFTK</sequence>